<feature type="transmembrane region" description="Helical" evidence="4">
    <location>
        <begin position="6"/>
        <end position="26"/>
    </location>
</feature>
<dbReference type="InterPro" id="IPR050469">
    <property type="entry name" value="Diguanylate_Cyclase"/>
</dbReference>
<dbReference type="Pfam" id="PF00990">
    <property type="entry name" value="GGDEF"/>
    <property type="match status" value="1"/>
</dbReference>
<dbReference type="NCBIfam" id="TIGR00254">
    <property type="entry name" value="GGDEF"/>
    <property type="match status" value="1"/>
</dbReference>
<dbReference type="SMART" id="SM00267">
    <property type="entry name" value="GGDEF"/>
    <property type="match status" value="1"/>
</dbReference>
<name>A0A7W6GBW5_9HYPH</name>
<evidence type="ECO:0000313" key="6">
    <source>
        <dbReference type="EMBL" id="MBB3964031.1"/>
    </source>
</evidence>
<evidence type="ECO:0000256" key="1">
    <source>
        <dbReference type="ARBA" id="ARBA00012528"/>
    </source>
</evidence>
<evidence type="ECO:0000313" key="7">
    <source>
        <dbReference type="Proteomes" id="UP000582090"/>
    </source>
</evidence>
<dbReference type="Gene3D" id="3.30.70.270">
    <property type="match status" value="1"/>
</dbReference>
<proteinExistence type="predicted"/>
<dbReference type="PANTHER" id="PTHR45138:SF9">
    <property type="entry name" value="DIGUANYLATE CYCLASE DGCM-RELATED"/>
    <property type="match status" value="1"/>
</dbReference>
<evidence type="ECO:0000256" key="2">
    <source>
        <dbReference type="ARBA" id="ARBA00034247"/>
    </source>
</evidence>
<evidence type="ECO:0000256" key="3">
    <source>
        <dbReference type="SAM" id="MobiDB-lite"/>
    </source>
</evidence>
<feature type="transmembrane region" description="Helical" evidence="4">
    <location>
        <begin position="150"/>
        <end position="172"/>
    </location>
</feature>
<organism evidence="6 7">
    <name type="scientific">Rhizobium metallidurans</name>
    <dbReference type="NCBI Taxonomy" id="1265931"/>
    <lineage>
        <taxon>Bacteria</taxon>
        <taxon>Pseudomonadati</taxon>
        <taxon>Pseudomonadota</taxon>
        <taxon>Alphaproteobacteria</taxon>
        <taxon>Hyphomicrobiales</taxon>
        <taxon>Rhizobiaceae</taxon>
        <taxon>Rhizobium/Agrobacterium group</taxon>
        <taxon>Rhizobium</taxon>
    </lineage>
</organism>
<dbReference type="InterPro" id="IPR029787">
    <property type="entry name" value="Nucleotide_cyclase"/>
</dbReference>
<feature type="domain" description="GGDEF" evidence="5">
    <location>
        <begin position="246"/>
        <end position="378"/>
    </location>
</feature>
<comment type="caution">
    <text evidence="6">The sequence shown here is derived from an EMBL/GenBank/DDBJ whole genome shotgun (WGS) entry which is preliminary data.</text>
</comment>
<dbReference type="RefSeq" id="WP_183899676.1">
    <property type="nucleotide sequence ID" value="NZ_JACIDW010000003.1"/>
</dbReference>
<feature type="transmembrane region" description="Helical" evidence="4">
    <location>
        <begin position="64"/>
        <end position="85"/>
    </location>
</feature>
<dbReference type="EMBL" id="JACIDW010000003">
    <property type="protein sequence ID" value="MBB3964031.1"/>
    <property type="molecule type" value="Genomic_DNA"/>
</dbReference>
<evidence type="ECO:0000259" key="5">
    <source>
        <dbReference type="PROSITE" id="PS50887"/>
    </source>
</evidence>
<protein>
    <recommendedName>
        <fullName evidence="1">diguanylate cyclase</fullName>
        <ecNumber evidence="1">2.7.7.65</ecNumber>
    </recommendedName>
</protein>
<feature type="transmembrane region" description="Helical" evidence="4">
    <location>
        <begin position="35"/>
        <end position="58"/>
    </location>
</feature>
<dbReference type="InterPro" id="IPR000160">
    <property type="entry name" value="GGDEF_dom"/>
</dbReference>
<dbReference type="FunFam" id="3.30.70.270:FF:000001">
    <property type="entry name" value="Diguanylate cyclase domain protein"/>
    <property type="match status" value="1"/>
</dbReference>
<comment type="catalytic activity">
    <reaction evidence="2">
        <text>2 GTP = 3',3'-c-di-GMP + 2 diphosphate</text>
        <dbReference type="Rhea" id="RHEA:24898"/>
        <dbReference type="ChEBI" id="CHEBI:33019"/>
        <dbReference type="ChEBI" id="CHEBI:37565"/>
        <dbReference type="ChEBI" id="CHEBI:58805"/>
        <dbReference type="EC" id="2.7.7.65"/>
    </reaction>
</comment>
<accession>A0A7W6GBW5</accession>
<feature type="region of interest" description="Disordered" evidence="3">
    <location>
        <begin position="379"/>
        <end position="398"/>
    </location>
</feature>
<evidence type="ECO:0000256" key="4">
    <source>
        <dbReference type="SAM" id="Phobius"/>
    </source>
</evidence>
<keyword evidence="4" id="KW-0472">Membrane</keyword>
<feature type="transmembrane region" description="Helical" evidence="4">
    <location>
        <begin position="178"/>
        <end position="204"/>
    </location>
</feature>
<reference evidence="6 7" key="1">
    <citation type="submission" date="2020-08" db="EMBL/GenBank/DDBJ databases">
        <title>Genomic Encyclopedia of Type Strains, Phase IV (KMG-IV): sequencing the most valuable type-strain genomes for metagenomic binning, comparative biology and taxonomic classification.</title>
        <authorList>
            <person name="Goeker M."/>
        </authorList>
    </citation>
    <scope>NUCLEOTIDE SEQUENCE [LARGE SCALE GENOMIC DNA]</scope>
    <source>
        <strain evidence="6 7">DSM 26575</strain>
    </source>
</reference>
<keyword evidence="4" id="KW-1133">Transmembrane helix</keyword>
<feature type="transmembrane region" description="Helical" evidence="4">
    <location>
        <begin position="117"/>
        <end position="138"/>
    </location>
</feature>
<keyword evidence="4" id="KW-0812">Transmembrane</keyword>
<keyword evidence="7" id="KW-1185">Reference proteome</keyword>
<dbReference type="Proteomes" id="UP000582090">
    <property type="component" value="Unassembled WGS sequence"/>
</dbReference>
<dbReference type="PANTHER" id="PTHR45138">
    <property type="entry name" value="REGULATORY COMPONENTS OF SENSORY TRANSDUCTION SYSTEM"/>
    <property type="match status" value="1"/>
</dbReference>
<feature type="transmembrane region" description="Helical" evidence="4">
    <location>
        <begin position="92"/>
        <end position="111"/>
    </location>
</feature>
<gene>
    <name evidence="6" type="ORF">GGQ67_001670</name>
</gene>
<dbReference type="EC" id="2.7.7.65" evidence="1"/>
<dbReference type="GO" id="GO:0052621">
    <property type="term" value="F:diguanylate cyclase activity"/>
    <property type="evidence" value="ECO:0007669"/>
    <property type="project" value="UniProtKB-EC"/>
</dbReference>
<dbReference type="SUPFAM" id="SSF55073">
    <property type="entry name" value="Nucleotide cyclase"/>
    <property type="match status" value="1"/>
</dbReference>
<dbReference type="InterPro" id="IPR043128">
    <property type="entry name" value="Rev_trsase/Diguanyl_cyclase"/>
</dbReference>
<dbReference type="PROSITE" id="PS50887">
    <property type="entry name" value="GGDEF"/>
    <property type="match status" value="1"/>
</dbReference>
<dbReference type="AlphaFoldDB" id="A0A7W6GBW5"/>
<sequence length="417" mass="44964">MFNVTTGLAIWCSEALTLALVAFIAWRHNVRDKTYFYWGLGFMLSGIGFGMVALRAYIPSYLSIETGNTIALFGQSAWVAGYLALDRRKIEWWVLLPPAVWLAGVFLPWVHDDYPNRVALYNLASATGATALTMAVSSPGLNRESVRAKLAVMFILQSCISFVAAGAIAVLSPDDMTAANIAGIAAMGTALMLTLACALTVRLIMGRSEQKLRLLSLTDTLTGVLNRRGLFSQFTRIQTKAFDENRQVAVLLFDLDNFKRINDRFGHQGGDTVLTVFARMAQQFTPAGAFGRMGGEEFAAFTSVSDQTEAEALAETIRTEFCRVPVSTGDAIIPATVSIGVALASPIEANMDKLVSAADRALYAAKAAGRNCTVTFGEAEAAAPPPPEEKPDHTTGELVPTLDDQIHALRRVGSLGR</sequence>
<dbReference type="CDD" id="cd01949">
    <property type="entry name" value="GGDEF"/>
    <property type="match status" value="1"/>
</dbReference>